<feature type="domain" description="SLH" evidence="2">
    <location>
        <begin position="552"/>
        <end position="617"/>
    </location>
</feature>
<organism evidence="3 4">
    <name type="scientific">Serinibacter arcticus</name>
    <dbReference type="NCBI Taxonomy" id="1655435"/>
    <lineage>
        <taxon>Bacteria</taxon>
        <taxon>Bacillati</taxon>
        <taxon>Actinomycetota</taxon>
        <taxon>Actinomycetes</taxon>
        <taxon>Micrococcales</taxon>
        <taxon>Beutenbergiaceae</taxon>
        <taxon>Serinibacter</taxon>
    </lineage>
</organism>
<evidence type="ECO:0000256" key="1">
    <source>
        <dbReference type="SAM" id="SignalP"/>
    </source>
</evidence>
<dbReference type="Gene3D" id="2.60.120.260">
    <property type="entry name" value="Galactose-binding domain-like"/>
    <property type="match status" value="1"/>
</dbReference>
<dbReference type="Pfam" id="PF07532">
    <property type="entry name" value="Big_4"/>
    <property type="match status" value="2"/>
</dbReference>
<accession>A0A4Z1E1C7</accession>
<reference evidence="3 4" key="1">
    <citation type="submission" date="2018-11" db="EMBL/GenBank/DDBJ databases">
        <title>Complete genome sequencing of the Actinobacteria Serinibacter sp. K3-2.</title>
        <authorList>
            <person name="Rakitin A.L."/>
            <person name="Beletsky A.V."/>
            <person name="Mardanov A.V."/>
            <person name="Ravin N.V."/>
            <person name="Gromova A.S."/>
            <person name="Filippova S.N."/>
            <person name="Gal'Chenko V.F."/>
        </authorList>
    </citation>
    <scope>NUCLEOTIDE SEQUENCE [LARGE SCALE GENOMIC DNA]</scope>
    <source>
        <strain evidence="3 4">K3-2</strain>
    </source>
</reference>
<gene>
    <name evidence="3" type="ORF">SERN_1759</name>
</gene>
<proteinExistence type="predicted"/>
<feature type="signal peptide" evidence="1">
    <location>
        <begin position="1"/>
        <end position="27"/>
    </location>
</feature>
<name>A0A4Z1E1C7_9MICO</name>
<dbReference type="AlphaFoldDB" id="A0A4Z1E1C7"/>
<dbReference type="InterPro" id="IPR011081">
    <property type="entry name" value="Big_4"/>
</dbReference>
<dbReference type="OrthoDB" id="5718261at2"/>
<evidence type="ECO:0000313" key="4">
    <source>
        <dbReference type="Proteomes" id="UP000297318"/>
    </source>
</evidence>
<protein>
    <submittedName>
        <fullName evidence="3">Glycerol-3-phosphate ABC transporter, periplasmic glycerol-3-phosphate-binding protein</fullName>
    </submittedName>
</protein>
<dbReference type="EMBL" id="RHPJ01000002">
    <property type="protein sequence ID" value="TGO05755.1"/>
    <property type="molecule type" value="Genomic_DNA"/>
</dbReference>
<dbReference type="Proteomes" id="UP000297318">
    <property type="component" value="Unassembled WGS sequence"/>
</dbReference>
<keyword evidence="4" id="KW-1185">Reference proteome</keyword>
<keyword evidence="1" id="KW-0732">Signal</keyword>
<dbReference type="InterPro" id="IPR001119">
    <property type="entry name" value="SLH_dom"/>
</dbReference>
<evidence type="ECO:0000313" key="3">
    <source>
        <dbReference type="EMBL" id="TGO05755.1"/>
    </source>
</evidence>
<feature type="chain" id="PRO_5038620391" evidence="1">
    <location>
        <begin position="28"/>
        <end position="746"/>
    </location>
</feature>
<feature type="domain" description="SLH" evidence="2">
    <location>
        <begin position="618"/>
        <end position="685"/>
    </location>
</feature>
<dbReference type="RefSeq" id="WP_135849706.1">
    <property type="nucleotide sequence ID" value="NZ_RHPJ01000002.1"/>
</dbReference>
<evidence type="ECO:0000259" key="2">
    <source>
        <dbReference type="PROSITE" id="PS51272"/>
    </source>
</evidence>
<feature type="domain" description="SLH" evidence="2">
    <location>
        <begin position="687"/>
        <end position="746"/>
    </location>
</feature>
<dbReference type="PROSITE" id="PS51272">
    <property type="entry name" value="SLH"/>
    <property type="match status" value="3"/>
</dbReference>
<sequence>MSARRTLALTAALTVGLGAAAVVPTVAAPDGGRGAAPAVAVEAARDAEEAANVAPLAQPTASFTSPWHVIDTVNDGEIQPTGPFDAAWATWDGSRPASQWLEYTWEVPVTLERSEMSFWSDGTEANGDNVRVPSSWTIQAWDEAAGAWADLTGASGFGLERTTPNVTTFEPVTTTKVRATLQALPGTATPVTYSAVGVTEWALWGTGGAVVVEPEDPDAPLEVEAVHVPTAVGVLPQLPDVVGVTWVDGGLEDRAVAWESVALADVEAAGSFTVTGDVEGVATDAEATVWVRDGEPGALTSLDPVSVVTLVGVAPALPSRVTAEYADGSRDSRIGVTWETPDAADYAAEGELVLEGDAEGTDLVAEALVWVLAADDGEDTIAPTVTLTTAPNPGPAGWYQEDVTVTLVVTDNRDDDLAGEIRVGDGAYAAYDGPVTIDADGVTTVSARAADAAGNTRETTRELRVDATAPVTTASVVTLGASVEVTLTAQDATSGVDRIQWEGPGTFWGTYQEPFTRALTEEVQVIEFAATDAAGNAEDRVRLELPALAEPEVPGFVDVPEGSLFFEEIAWLATAGISTGWELPDGSREFRPVTPIARDAMAAFLYREAGSPAFEAPKVSPFSDVDVSNQFYEEIAWLAEEGISTGWVQADGTAQFRPYEPIARDAMAAFLHRAAGSPAVALPAASPFDDVTPATQFYAEITWMHAGGISTGWEGNDGSRIYQPLSPVNRDAMAAFLYRFHHHDLG</sequence>
<comment type="caution">
    <text evidence="3">The sequence shown here is derived from an EMBL/GenBank/DDBJ whole genome shotgun (WGS) entry which is preliminary data.</text>
</comment>